<evidence type="ECO:0000256" key="2">
    <source>
        <dbReference type="SAM" id="MobiDB-lite"/>
    </source>
</evidence>
<feature type="signal peptide" evidence="3">
    <location>
        <begin position="1"/>
        <end position="28"/>
    </location>
</feature>
<feature type="region of interest" description="Disordered" evidence="2">
    <location>
        <begin position="317"/>
        <end position="356"/>
    </location>
</feature>
<sequence>MTTRRNFLAGAATAAGSIALGLRTVAAAAVPDATPRATTSGAEGLDLSVQPGRVFKRRSDRNALRTDNWLFNLVLLSASDDKPMLDSLVVRCLSGGEVRRTTIWPAAVVGSANLLAAAPMPAKEGGWMVAAFRIADAVPADLAVDRVDCELHCRTADGAQHFTKSVPLQAYAQKTRLVFPFEGRGMISQGGAWNDGHRNRSGMFAVDAIGLADLYAAMHAQGDESSAAAGWGRPIIAPAAGTIVVARNDRPDQPVLGVSDPKFFVAEFPNGGDPGNHVVIDHGNGEFSLLCHMQHGSVKVAEGQRVEQGQEIGLLGSSGDSSSPHVHHQLQDGPHWTSADALPHEYANGPKGQHDRGVFFNAVR</sequence>
<name>A0ABU1WEW6_9GAMM</name>
<feature type="chain" id="PRO_5047336471" description="M23ase beta-sheet core domain-containing protein" evidence="3">
    <location>
        <begin position="29"/>
        <end position="364"/>
    </location>
</feature>
<organism evidence="5 6">
    <name type="scientific">Lysobacter niastensis</name>
    <dbReference type="NCBI Taxonomy" id="380629"/>
    <lineage>
        <taxon>Bacteria</taxon>
        <taxon>Pseudomonadati</taxon>
        <taxon>Pseudomonadota</taxon>
        <taxon>Gammaproteobacteria</taxon>
        <taxon>Lysobacterales</taxon>
        <taxon>Lysobacteraceae</taxon>
        <taxon>Lysobacter</taxon>
    </lineage>
</organism>
<proteinExistence type="predicted"/>
<evidence type="ECO:0000256" key="1">
    <source>
        <dbReference type="ARBA" id="ARBA00022729"/>
    </source>
</evidence>
<dbReference type="PANTHER" id="PTHR21666">
    <property type="entry name" value="PEPTIDASE-RELATED"/>
    <property type="match status" value="1"/>
</dbReference>
<comment type="caution">
    <text evidence="5">The sequence shown here is derived from an EMBL/GenBank/DDBJ whole genome shotgun (WGS) entry which is preliminary data.</text>
</comment>
<evidence type="ECO:0000259" key="4">
    <source>
        <dbReference type="Pfam" id="PF01551"/>
    </source>
</evidence>
<feature type="domain" description="M23ase beta-sheet core" evidence="4">
    <location>
        <begin position="228"/>
        <end position="331"/>
    </location>
</feature>
<reference evidence="5 6" key="1">
    <citation type="submission" date="2023-07" db="EMBL/GenBank/DDBJ databases">
        <title>Sorghum-associated microbial communities from plants grown in Nebraska, USA.</title>
        <authorList>
            <person name="Schachtman D."/>
        </authorList>
    </citation>
    <scope>NUCLEOTIDE SEQUENCE [LARGE SCALE GENOMIC DNA]</scope>
    <source>
        <strain evidence="5 6">BE198</strain>
    </source>
</reference>
<protein>
    <recommendedName>
        <fullName evidence="4">M23ase beta-sheet core domain-containing protein</fullName>
    </recommendedName>
</protein>
<keyword evidence="6" id="KW-1185">Reference proteome</keyword>
<evidence type="ECO:0000313" key="6">
    <source>
        <dbReference type="Proteomes" id="UP001251524"/>
    </source>
</evidence>
<evidence type="ECO:0000256" key="3">
    <source>
        <dbReference type="SAM" id="SignalP"/>
    </source>
</evidence>
<dbReference type="SUPFAM" id="SSF51261">
    <property type="entry name" value="Duplicated hybrid motif"/>
    <property type="match status" value="1"/>
</dbReference>
<dbReference type="Proteomes" id="UP001251524">
    <property type="component" value="Unassembled WGS sequence"/>
</dbReference>
<keyword evidence="1 3" id="KW-0732">Signal</keyword>
<gene>
    <name evidence="5" type="ORF">J2X06_003269</name>
</gene>
<dbReference type="InterPro" id="IPR011055">
    <property type="entry name" value="Dup_hybrid_motif"/>
</dbReference>
<accession>A0ABU1WEW6</accession>
<dbReference type="PROSITE" id="PS51318">
    <property type="entry name" value="TAT"/>
    <property type="match status" value="1"/>
</dbReference>
<dbReference type="EMBL" id="JAVDVY010000003">
    <property type="protein sequence ID" value="MDR7136051.1"/>
    <property type="molecule type" value="Genomic_DNA"/>
</dbReference>
<dbReference type="CDD" id="cd12797">
    <property type="entry name" value="M23_peptidase"/>
    <property type="match status" value="1"/>
</dbReference>
<dbReference type="InterPro" id="IPR050570">
    <property type="entry name" value="Cell_wall_metabolism_enzyme"/>
</dbReference>
<dbReference type="InterPro" id="IPR006311">
    <property type="entry name" value="TAT_signal"/>
</dbReference>
<dbReference type="InterPro" id="IPR016047">
    <property type="entry name" value="M23ase_b-sheet_dom"/>
</dbReference>
<dbReference type="InterPro" id="IPR019546">
    <property type="entry name" value="TAT_signal_bac_arc"/>
</dbReference>
<dbReference type="RefSeq" id="WP_310064206.1">
    <property type="nucleotide sequence ID" value="NZ_JAVDVY010000003.1"/>
</dbReference>
<dbReference type="Gene3D" id="2.70.70.10">
    <property type="entry name" value="Glucose Permease (Domain IIA)"/>
    <property type="match status" value="1"/>
</dbReference>
<evidence type="ECO:0000313" key="5">
    <source>
        <dbReference type="EMBL" id="MDR7136051.1"/>
    </source>
</evidence>
<dbReference type="Pfam" id="PF01551">
    <property type="entry name" value="Peptidase_M23"/>
    <property type="match status" value="1"/>
</dbReference>
<dbReference type="PANTHER" id="PTHR21666:SF270">
    <property type="entry name" value="MUREIN HYDROLASE ACTIVATOR ENVC"/>
    <property type="match status" value="1"/>
</dbReference>
<dbReference type="NCBIfam" id="TIGR01409">
    <property type="entry name" value="TAT_signal_seq"/>
    <property type="match status" value="1"/>
</dbReference>